<organism evidence="1 2">
    <name type="scientific">Bacillus subtilis subsp. subtilis</name>
    <dbReference type="NCBI Taxonomy" id="135461"/>
    <lineage>
        <taxon>Bacteria</taxon>
        <taxon>Bacillati</taxon>
        <taxon>Bacillota</taxon>
        <taxon>Bacilli</taxon>
        <taxon>Bacillales</taxon>
        <taxon>Bacillaceae</taxon>
        <taxon>Bacillus</taxon>
    </lineage>
</organism>
<reference evidence="1 2" key="1">
    <citation type="submission" date="2014-11" db="EMBL/GenBank/DDBJ databases">
        <title>Draft Genome Sequences of Nine Bacillus subtilis Strains that Form Spores with High Heat-Resistance.</title>
        <authorList>
            <person name="Krawcyk A.O."/>
            <person name="Berendsen E.M."/>
            <person name="de Jong A."/>
            <person name="Holsappel S."/>
            <person name="Eijlander R.T."/>
            <person name="Wells-Bennik M."/>
            <person name="Kuipers O.P."/>
        </authorList>
    </citation>
    <scope>NUCLEOTIDE SEQUENCE [LARGE SCALE GENOMIC DNA]</scope>
    <source>
        <strain evidence="1 2">B4067</strain>
    </source>
</reference>
<dbReference type="AlphaFoldDB" id="A0ABD3ZPY6"/>
<dbReference type="Proteomes" id="UP000031970">
    <property type="component" value="Unassembled WGS sequence"/>
</dbReference>
<comment type="caution">
    <text evidence="1">The sequence shown here is derived from an EMBL/GenBank/DDBJ whole genome shotgun (WGS) entry which is preliminary data.</text>
</comment>
<accession>A0ABD3ZPY6</accession>
<gene>
    <name evidence="1" type="ORF">B4067_4821</name>
</gene>
<proteinExistence type="predicted"/>
<dbReference type="EMBL" id="JSXS01000132">
    <property type="protein sequence ID" value="KIL30229.1"/>
    <property type="molecule type" value="Genomic_DNA"/>
</dbReference>
<evidence type="ECO:0000313" key="1">
    <source>
        <dbReference type="EMBL" id="KIL30229.1"/>
    </source>
</evidence>
<protein>
    <submittedName>
        <fullName evidence="1">Uncharacterized protein</fullName>
    </submittedName>
</protein>
<name>A0ABD3ZPY6_BACIU</name>
<sequence length="38" mass="4168">MTGILSVLRMFFGVGAGVIFSKSETFLINGFRLISIMN</sequence>
<evidence type="ECO:0000313" key="2">
    <source>
        <dbReference type="Proteomes" id="UP000031970"/>
    </source>
</evidence>